<accession>A0A9X1NY42</accession>
<proteinExistence type="predicted"/>
<evidence type="ECO:0000256" key="3">
    <source>
        <dbReference type="ARBA" id="ARBA00022801"/>
    </source>
</evidence>
<keyword evidence="2" id="KW-0540">Nuclease</keyword>
<evidence type="ECO:0000313" key="4">
    <source>
        <dbReference type="EMBL" id="MCE7026870.1"/>
    </source>
</evidence>
<dbReference type="GO" id="GO:0004540">
    <property type="term" value="F:RNA nuclease activity"/>
    <property type="evidence" value="ECO:0007669"/>
    <property type="project" value="InterPro"/>
</dbReference>
<dbReference type="GO" id="GO:0016787">
    <property type="term" value="F:hydrolase activity"/>
    <property type="evidence" value="ECO:0007669"/>
    <property type="project" value="UniProtKB-KW"/>
</dbReference>
<dbReference type="EMBL" id="JAJUWU010000003">
    <property type="protein sequence ID" value="MCE7026870.1"/>
    <property type="molecule type" value="Genomic_DNA"/>
</dbReference>
<dbReference type="Pfam" id="PF01934">
    <property type="entry name" value="HepT-like"/>
    <property type="match status" value="1"/>
</dbReference>
<keyword evidence="1" id="KW-1277">Toxin-antitoxin system</keyword>
<gene>
    <name evidence="4" type="ORF">LZD57_02605</name>
</gene>
<name>A0A9X1NY42_9HYPH</name>
<protein>
    <submittedName>
        <fullName evidence="4">DUF86 domain-containing protein</fullName>
    </submittedName>
</protein>
<dbReference type="AlphaFoldDB" id="A0A9X1NY42"/>
<organism evidence="4 5">
    <name type="scientific">Jiella avicenniae</name>
    <dbReference type="NCBI Taxonomy" id="2907202"/>
    <lineage>
        <taxon>Bacteria</taxon>
        <taxon>Pseudomonadati</taxon>
        <taxon>Pseudomonadota</taxon>
        <taxon>Alphaproteobacteria</taxon>
        <taxon>Hyphomicrobiales</taxon>
        <taxon>Aurantimonadaceae</taxon>
        <taxon>Jiella</taxon>
    </lineage>
</organism>
<dbReference type="Proteomes" id="UP001139035">
    <property type="component" value="Unassembled WGS sequence"/>
</dbReference>
<evidence type="ECO:0000256" key="1">
    <source>
        <dbReference type="ARBA" id="ARBA00022649"/>
    </source>
</evidence>
<dbReference type="GO" id="GO:0110001">
    <property type="term" value="C:toxin-antitoxin complex"/>
    <property type="evidence" value="ECO:0007669"/>
    <property type="project" value="InterPro"/>
</dbReference>
<comment type="caution">
    <text evidence="4">The sequence shown here is derived from an EMBL/GenBank/DDBJ whole genome shotgun (WGS) entry which is preliminary data.</text>
</comment>
<dbReference type="InterPro" id="IPR008201">
    <property type="entry name" value="HepT-like"/>
</dbReference>
<evidence type="ECO:0000313" key="5">
    <source>
        <dbReference type="Proteomes" id="UP001139035"/>
    </source>
</evidence>
<keyword evidence="3" id="KW-0378">Hydrolase</keyword>
<reference evidence="4" key="1">
    <citation type="submission" date="2022-01" db="EMBL/GenBank/DDBJ databases">
        <title>Jiella avicenniae sp. nov., a novel endophytic bacterium isolated from bark of Avicennia marina.</title>
        <authorList>
            <person name="Tuo L."/>
        </authorList>
    </citation>
    <scope>NUCLEOTIDE SEQUENCE</scope>
    <source>
        <strain evidence="4">CBK1P-4</strain>
    </source>
</reference>
<sequence>MLPAMDIGLLQTSQMHQLALSKAVELVGEAAAGIVRKYPGFCDARSDLQLRPAVAVRNLLVHGYDGISFERLWDIANHDVVILSRSLEPILTDAGEDLP</sequence>
<keyword evidence="5" id="KW-1185">Reference proteome</keyword>
<evidence type="ECO:0000256" key="2">
    <source>
        <dbReference type="ARBA" id="ARBA00022722"/>
    </source>
</evidence>